<keyword evidence="11" id="KW-1185">Reference proteome</keyword>
<comment type="subcellular location">
    <subcellularLocation>
        <location evidence="1">Cell membrane</location>
        <topology evidence="1">Multi-pass membrane protein</topology>
    </subcellularLocation>
</comment>
<protein>
    <recommendedName>
        <fullName evidence="2">diguanylate cyclase</fullName>
        <ecNumber evidence="2">2.7.7.65</ecNumber>
    </recommendedName>
</protein>
<evidence type="ECO:0000256" key="4">
    <source>
        <dbReference type="ARBA" id="ARBA00022692"/>
    </source>
</evidence>
<feature type="transmembrane region" description="Helical" evidence="8">
    <location>
        <begin position="299"/>
        <end position="320"/>
    </location>
</feature>
<dbReference type="RefSeq" id="WP_073052163.1">
    <property type="nucleotide sequence ID" value="NZ_FQUP01000001.1"/>
</dbReference>
<keyword evidence="4 8" id="KW-0812">Transmembrane</keyword>
<evidence type="ECO:0000259" key="9">
    <source>
        <dbReference type="PROSITE" id="PS50887"/>
    </source>
</evidence>
<organism evidence="10 11">
    <name type="scientific">Kaistia soli DSM 19436</name>
    <dbReference type="NCBI Taxonomy" id="1122133"/>
    <lineage>
        <taxon>Bacteria</taxon>
        <taxon>Pseudomonadati</taxon>
        <taxon>Pseudomonadota</taxon>
        <taxon>Alphaproteobacteria</taxon>
        <taxon>Hyphomicrobiales</taxon>
        <taxon>Kaistiaceae</taxon>
        <taxon>Kaistia</taxon>
    </lineage>
</organism>
<dbReference type="CDD" id="cd12915">
    <property type="entry name" value="PDC2_DGC_like"/>
    <property type="match status" value="1"/>
</dbReference>
<accession>A0A1M4YU03</accession>
<dbReference type="SMART" id="SM00267">
    <property type="entry name" value="GGDEF"/>
    <property type="match status" value="1"/>
</dbReference>
<dbReference type="Proteomes" id="UP000184485">
    <property type="component" value="Unassembled WGS sequence"/>
</dbReference>
<evidence type="ECO:0000256" key="2">
    <source>
        <dbReference type="ARBA" id="ARBA00012528"/>
    </source>
</evidence>
<reference evidence="10 11" key="1">
    <citation type="submission" date="2016-11" db="EMBL/GenBank/DDBJ databases">
        <authorList>
            <person name="Jaros S."/>
            <person name="Januszkiewicz K."/>
            <person name="Wedrychowicz H."/>
        </authorList>
    </citation>
    <scope>NUCLEOTIDE SEQUENCE [LARGE SCALE GENOMIC DNA]</scope>
    <source>
        <strain evidence="10 11">DSM 19436</strain>
    </source>
</reference>
<evidence type="ECO:0000256" key="6">
    <source>
        <dbReference type="ARBA" id="ARBA00023136"/>
    </source>
</evidence>
<evidence type="ECO:0000313" key="10">
    <source>
        <dbReference type="EMBL" id="SHF09261.1"/>
    </source>
</evidence>
<dbReference type="InterPro" id="IPR033479">
    <property type="entry name" value="dCache_1"/>
</dbReference>
<dbReference type="EMBL" id="FQUP01000001">
    <property type="protein sequence ID" value="SHF09261.1"/>
    <property type="molecule type" value="Genomic_DNA"/>
</dbReference>
<keyword evidence="6 8" id="KW-0472">Membrane</keyword>
<gene>
    <name evidence="10" type="ORF">SAMN02745157_1618</name>
</gene>
<keyword evidence="3" id="KW-1003">Cell membrane</keyword>
<dbReference type="PANTHER" id="PTHR45138:SF9">
    <property type="entry name" value="DIGUANYLATE CYCLASE DGCM-RELATED"/>
    <property type="match status" value="1"/>
</dbReference>
<dbReference type="SUPFAM" id="SSF55073">
    <property type="entry name" value="Nucleotide cyclase"/>
    <property type="match status" value="1"/>
</dbReference>
<dbReference type="CDD" id="cd12914">
    <property type="entry name" value="PDC1_DGC_like"/>
    <property type="match status" value="1"/>
</dbReference>
<dbReference type="InterPro" id="IPR000160">
    <property type="entry name" value="GGDEF_dom"/>
</dbReference>
<name>A0A1M4YU03_9HYPH</name>
<evidence type="ECO:0000256" key="7">
    <source>
        <dbReference type="ARBA" id="ARBA00034247"/>
    </source>
</evidence>
<dbReference type="InterPro" id="IPR043128">
    <property type="entry name" value="Rev_trsase/Diguanyl_cyclase"/>
</dbReference>
<dbReference type="STRING" id="1122133.SAMN02745157_1618"/>
<dbReference type="FunFam" id="3.30.70.270:FF:000001">
    <property type="entry name" value="Diguanylate cyclase domain protein"/>
    <property type="match status" value="1"/>
</dbReference>
<evidence type="ECO:0000256" key="8">
    <source>
        <dbReference type="SAM" id="Phobius"/>
    </source>
</evidence>
<dbReference type="PANTHER" id="PTHR45138">
    <property type="entry name" value="REGULATORY COMPONENTS OF SENSORY TRANSDUCTION SYSTEM"/>
    <property type="match status" value="1"/>
</dbReference>
<dbReference type="Gene3D" id="3.30.450.20">
    <property type="entry name" value="PAS domain"/>
    <property type="match status" value="2"/>
</dbReference>
<dbReference type="Gene3D" id="3.30.70.270">
    <property type="match status" value="1"/>
</dbReference>
<dbReference type="InterPro" id="IPR050469">
    <property type="entry name" value="Diguanylate_Cyclase"/>
</dbReference>
<dbReference type="InterPro" id="IPR029787">
    <property type="entry name" value="Nucleotide_cyclase"/>
</dbReference>
<proteinExistence type="predicted"/>
<dbReference type="NCBIfam" id="TIGR00254">
    <property type="entry name" value="GGDEF"/>
    <property type="match status" value="1"/>
</dbReference>
<evidence type="ECO:0000313" key="11">
    <source>
        <dbReference type="Proteomes" id="UP000184485"/>
    </source>
</evidence>
<dbReference type="GO" id="GO:0005886">
    <property type="term" value="C:plasma membrane"/>
    <property type="evidence" value="ECO:0007669"/>
    <property type="project" value="UniProtKB-SubCell"/>
</dbReference>
<dbReference type="GO" id="GO:0052621">
    <property type="term" value="F:diguanylate cyclase activity"/>
    <property type="evidence" value="ECO:0007669"/>
    <property type="project" value="UniProtKB-EC"/>
</dbReference>
<dbReference type="Pfam" id="PF00990">
    <property type="entry name" value="GGDEF"/>
    <property type="match status" value="1"/>
</dbReference>
<dbReference type="Pfam" id="PF02743">
    <property type="entry name" value="dCache_1"/>
    <property type="match status" value="1"/>
</dbReference>
<dbReference type="PROSITE" id="PS50887">
    <property type="entry name" value="GGDEF"/>
    <property type="match status" value="1"/>
</dbReference>
<comment type="catalytic activity">
    <reaction evidence="7">
        <text>2 GTP = 3',3'-c-di-GMP + 2 diphosphate</text>
        <dbReference type="Rhea" id="RHEA:24898"/>
        <dbReference type="ChEBI" id="CHEBI:33019"/>
        <dbReference type="ChEBI" id="CHEBI:37565"/>
        <dbReference type="ChEBI" id="CHEBI:58805"/>
        <dbReference type="EC" id="2.7.7.65"/>
    </reaction>
</comment>
<dbReference type="EC" id="2.7.7.65" evidence="2"/>
<sequence>MPDVSVPSRFKSSSIGLRRKLSGTGLVAASVIAAMLVLLAIAVSLRQYREEVGARGLLTAQALDASVEAQLHRQLESYDAALQLVIANFSDPTLRMMNDDIWQLLLSNIQNSAPSILSITIANAGGRVLSRQGAAIAEDFANLPFFKAQQARAGLGLLISDLAIGQQSSRETVILSRRIVRSDGRFGGVVAAVVDLAVVHRILQPMPLGPQDLITVVSESGRVISRMPAIDGGDAGMDVSKSPNFLRMQRLGQGSFTSLSSLDGVERLFRFSRVEGTDMLVVVGLGTEALYSNWRRQSALIGGLALVVSVALVLAALLLAREARLRTAAQDELEKQAMTDFLTGLPNRRQFEMSLDREWRRAARTGADLAVILFDADHFKQLNDRHGHAVGDEMLKLIAEVLVSATHRPGDLPARIGGEEFAIILADTSEEGALCVAERIRSTLGEKTLSVHGGIPAVTLSAGIAATVGRSTGSAAELLAAADAALYVAKEEGRDRIRVRSVPETNAPA</sequence>
<feature type="transmembrane region" description="Helical" evidence="8">
    <location>
        <begin position="26"/>
        <end position="45"/>
    </location>
</feature>
<dbReference type="CDD" id="cd01949">
    <property type="entry name" value="GGDEF"/>
    <property type="match status" value="1"/>
</dbReference>
<feature type="domain" description="GGDEF" evidence="9">
    <location>
        <begin position="367"/>
        <end position="502"/>
    </location>
</feature>
<keyword evidence="5 8" id="KW-1133">Transmembrane helix</keyword>
<evidence type="ECO:0000256" key="5">
    <source>
        <dbReference type="ARBA" id="ARBA00022989"/>
    </source>
</evidence>
<evidence type="ECO:0000256" key="1">
    <source>
        <dbReference type="ARBA" id="ARBA00004651"/>
    </source>
</evidence>
<dbReference type="AlphaFoldDB" id="A0A1M4YU03"/>
<evidence type="ECO:0000256" key="3">
    <source>
        <dbReference type="ARBA" id="ARBA00022475"/>
    </source>
</evidence>